<dbReference type="Pfam" id="PF08448">
    <property type="entry name" value="PAS_4"/>
    <property type="match status" value="4"/>
</dbReference>
<accession>A0ABP8K682</accession>
<dbReference type="InterPro" id="IPR036097">
    <property type="entry name" value="HisK_dim/P_sf"/>
</dbReference>
<comment type="caution">
    <text evidence="7">The sequence shown here is derived from an EMBL/GenBank/DDBJ whole genome shotgun (WGS) entry which is preliminary data.</text>
</comment>
<dbReference type="SMART" id="SM00388">
    <property type="entry name" value="HisKA"/>
    <property type="match status" value="1"/>
</dbReference>
<dbReference type="Pfam" id="PF00512">
    <property type="entry name" value="HisKA"/>
    <property type="match status" value="1"/>
</dbReference>
<dbReference type="InterPro" id="IPR005467">
    <property type="entry name" value="His_kinase_dom"/>
</dbReference>
<dbReference type="CDD" id="cd00082">
    <property type="entry name" value="HisKA"/>
    <property type="match status" value="1"/>
</dbReference>
<evidence type="ECO:0000256" key="2">
    <source>
        <dbReference type="ARBA" id="ARBA00012438"/>
    </source>
</evidence>
<dbReference type="Gene3D" id="1.10.287.130">
    <property type="match status" value="1"/>
</dbReference>
<keyword evidence="8" id="KW-1185">Reference proteome</keyword>
<dbReference type="Gene3D" id="3.30.450.20">
    <property type="entry name" value="PAS domain"/>
    <property type="match status" value="5"/>
</dbReference>
<dbReference type="PROSITE" id="PS50109">
    <property type="entry name" value="HIS_KIN"/>
    <property type="match status" value="1"/>
</dbReference>
<dbReference type="InterPro" id="IPR036890">
    <property type="entry name" value="HATPase_C_sf"/>
</dbReference>
<sequence length="891" mass="100618">MSAVSAPSSAQRLALLEQIVHTTRSGLIVYEAIRGEAGQIIDFRAILCNQAGADSILQPIGDILNKTFLERYSNDGHEPLFQEYINLVENGGEFHQVQYLARQDRWYEVSAVKLLDGFLVTFEDVSDVHRASQQLQIQADLLGNILDSSLNGVVAYEAIRDTTGEIVDFRLVLINKAAVANAGNLVSFAVGYTMRQIYPDTEQSGLFSEYKKVCETGVAIRREHYYTKFDYWVDIAITRLNDGVLINYTDLNQTKQLELQHRAHMQLLDQVLNSSFTAIFAARSVRNATGDVVDLELTLVNDAYQQMVGYPADQLVGRRFLELCPYIAEAGYWPSYKVAIDTGQAYRFEAHYQWGDEVHWYDVSVRPWEDGVVVNSIDSTVSRQIRRQLAETAAMLQGVLDSAPAGVIQLRAVRNQEGQITDFRVMAVNKSTVQILRQSPEQMIGQVWSTIYPHYKDYGLMDRYIQVVETGTPQTFETYYNDDGIEGWFQVTAVRQDDGFILTVLDITETKQAQVTQQELATMLANILDASMTSFSLLDSVRNEAGDIENFRYRLVNKAFLEFTQLKQEDVLGKHLTALFPETRETGILDRYKQVVETGSPQVFEQYYPVGTQEFWFTISAYRQGDGVVVSFLEISPIKQAQKELERMIEKLQQSNYYLEQFAYVASHDLQEPLRKIQSFGDILLGQYATMLDENGIDLLNRMKSATERMQVLVRDLLAYSRLSTYQAPFRRVSLASLTAEVIGDLDAIIREKKATIDVGMLPDVPGDSLQLRQLLQNLISNALKFSRPGQEPVVHIQAFRPLPEQLPEALRPDEKHCVAVQVVDNGIGFDTKYRERIFQLFQRLNGRSSYSGTGIGLAICKKVAENHGGVILADSTPGQGSTFTVYLPTD</sequence>
<evidence type="ECO:0000313" key="8">
    <source>
        <dbReference type="Proteomes" id="UP001500936"/>
    </source>
</evidence>
<dbReference type="SMART" id="SM00091">
    <property type="entry name" value="PAS"/>
    <property type="match status" value="4"/>
</dbReference>
<keyword evidence="4" id="KW-0808">Transferase</keyword>
<dbReference type="InterPro" id="IPR000014">
    <property type="entry name" value="PAS"/>
</dbReference>
<dbReference type="InterPro" id="IPR003661">
    <property type="entry name" value="HisK_dim/P_dom"/>
</dbReference>
<evidence type="ECO:0000256" key="1">
    <source>
        <dbReference type="ARBA" id="ARBA00000085"/>
    </source>
</evidence>
<dbReference type="SUPFAM" id="SSF55785">
    <property type="entry name" value="PYP-like sensor domain (PAS domain)"/>
    <property type="match status" value="5"/>
</dbReference>
<dbReference type="InterPro" id="IPR013656">
    <property type="entry name" value="PAS_4"/>
</dbReference>
<dbReference type="RefSeq" id="WP_345265581.1">
    <property type="nucleotide sequence ID" value="NZ_BAABHB010000002.1"/>
</dbReference>
<name>A0ABP8K682_9BACT</name>
<dbReference type="InterPro" id="IPR004358">
    <property type="entry name" value="Sig_transdc_His_kin-like_C"/>
</dbReference>
<protein>
    <recommendedName>
        <fullName evidence="2">histidine kinase</fullName>
        <ecNumber evidence="2">2.7.13.3</ecNumber>
    </recommendedName>
</protein>
<keyword evidence="5" id="KW-0418">Kinase</keyword>
<dbReference type="InterPro" id="IPR052162">
    <property type="entry name" value="Sensor_kinase/Photoreceptor"/>
</dbReference>
<dbReference type="InterPro" id="IPR035965">
    <property type="entry name" value="PAS-like_dom_sf"/>
</dbReference>
<dbReference type="PANTHER" id="PTHR43304:SF1">
    <property type="entry name" value="PAC DOMAIN-CONTAINING PROTEIN"/>
    <property type="match status" value="1"/>
</dbReference>
<dbReference type="EC" id="2.7.13.3" evidence="2"/>
<dbReference type="SMART" id="SM00387">
    <property type="entry name" value="HATPase_c"/>
    <property type="match status" value="1"/>
</dbReference>
<gene>
    <name evidence="7" type="ORF">GCM10023187_15210</name>
</gene>
<reference evidence="8" key="1">
    <citation type="journal article" date="2019" name="Int. J. Syst. Evol. Microbiol.">
        <title>The Global Catalogue of Microorganisms (GCM) 10K type strain sequencing project: providing services to taxonomists for standard genome sequencing and annotation.</title>
        <authorList>
            <consortium name="The Broad Institute Genomics Platform"/>
            <consortium name="The Broad Institute Genome Sequencing Center for Infectious Disease"/>
            <person name="Wu L."/>
            <person name="Ma J."/>
        </authorList>
    </citation>
    <scope>NUCLEOTIDE SEQUENCE [LARGE SCALE GENOMIC DNA]</scope>
    <source>
        <strain evidence="8">JCM 17925</strain>
    </source>
</reference>
<dbReference type="EMBL" id="BAABHB010000002">
    <property type="protein sequence ID" value="GAA4401250.1"/>
    <property type="molecule type" value="Genomic_DNA"/>
</dbReference>
<dbReference type="PANTHER" id="PTHR43304">
    <property type="entry name" value="PHYTOCHROME-LIKE PROTEIN CPH1"/>
    <property type="match status" value="1"/>
</dbReference>
<dbReference type="Proteomes" id="UP001500936">
    <property type="component" value="Unassembled WGS sequence"/>
</dbReference>
<evidence type="ECO:0000313" key="7">
    <source>
        <dbReference type="EMBL" id="GAA4401250.1"/>
    </source>
</evidence>
<evidence type="ECO:0000259" key="6">
    <source>
        <dbReference type="PROSITE" id="PS50109"/>
    </source>
</evidence>
<dbReference type="InterPro" id="IPR003594">
    <property type="entry name" value="HATPase_dom"/>
</dbReference>
<dbReference type="Pfam" id="PF02518">
    <property type="entry name" value="HATPase_c"/>
    <property type="match status" value="1"/>
</dbReference>
<dbReference type="CDD" id="cd00130">
    <property type="entry name" value="PAS"/>
    <property type="match status" value="3"/>
</dbReference>
<dbReference type="Gene3D" id="3.30.565.10">
    <property type="entry name" value="Histidine kinase-like ATPase, C-terminal domain"/>
    <property type="match status" value="1"/>
</dbReference>
<evidence type="ECO:0000256" key="4">
    <source>
        <dbReference type="ARBA" id="ARBA00022679"/>
    </source>
</evidence>
<dbReference type="SUPFAM" id="SSF47384">
    <property type="entry name" value="Homodimeric domain of signal transducing histidine kinase"/>
    <property type="match status" value="1"/>
</dbReference>
<dbReference type="PRINTS" id="PR00344">
    <property type="entry name" value="BCTRLSENSOR"/>
</dbReference>
<evidence type="ECO:0000256" key="3">
    <source>
        <dbReference type="ARBA" id="ARBA00022553"/>
    </source>
</evidence>
<organism evidence="7 8">
    <name type="scientific">Nibrella viscosa</name>
    <dbReference type="NCBI Taxonomy" id="1084524"/>
    <lineage>
        <taxon>Bacteria</taxon>
        <taxon>Pseudomonadati</taxon>
        <taxon>Bacteroidota</taxon>
        <taxon>Cytophagia</taxon>
        <taxon>Cytophagales</taxon>
        <taxon>Spirosomataceae</taxon>
        <taxon>Nibrella</taxon>
    </lineage>
</organism>
<comment type="catalytic activity">
    <reaction evidence="1">
        <text>ATP + protein L-histidine = ADP + protein N-phospho-L-histidine.</text>
        <dbReference type="EC" id="2.7.13.3"/>
    </reaction>
</comment>
<feature type="domain" description="Histidine kinase" evidence="6">
    <location>
        <begin position="665"/>
        <end position="891"/>
    </location>
</feature>
<evidence type="ECO:0000256" key="5">
    <source>
        <dbReference type="ARBA" id="ARBA00022777"/>
    </source>
</evidence>
<proteinExistence type="predicted"/>
<dbReference type="SUPFAM" id="SSF55874">
    <property type="entry name" value="ATPase domain of HSP90 chaperone/DNA topoisomerase II/histidine kinase"/>
    <property type="match status" value="1"/>
</dbReference>
<keyword evidence="3" id="KW-0597">Phosphoprotein</keyword>